<keyword evidence="1" id="KW-0808">Transferase</keyword>
<dbReference type="Proteomes" id="UP000193711">
    <property type="component" value="Unassembled WGS sequence"/>
</dbReference>
<gene>
    <name evidence="1" type="ORF">SAMN06295885_2148</name>
</gene>
<dbReference type="PANTHER" id="PTHR37816:SF1">
    <property type="entry name" value="TOXIN"/>
    <property type="match status" value="1"/>
</dbReference>
<dbReference type="InterPro" id="IPR052922">
    <property type="entry name" value="Cytidylate_Kinase-2"/>
</dbReference>
<keyword evidence="1" id="KW-0418">Kinase</keyword>
<dbReference type="InterPro" id="IPR027417">
    <property type="entry name" value="P-loop_NTPase"/>
</dbReference>
<dbReference type="Gene3D" id="3.40.50.300">
    <property type="entry name" value="P-loop containing nucleotide triphosphate hydrolases"/>
    <property type="match status" value="1"/>
</dbReference>
<proteinExistence type="predicted"/>
<dbReference type="PANTHER" id="PTHR37816">
    <property type="entry name" value="YALI0E33011P"/>
    <property type="match status" value="1"/>
</dbReference>
<dbReference type="STRING" id="1891671.SAMN06295885_2148"/>
<dbReference type="OrthoDB" id="3199600at2"/>
<dbReference type="GO" id="GO:0016301">
    <property type="term" value="F:kinase activity"/>
    <property type="evidence" value="ECO:0007669"/>
    <property type="project" value="UniProtKB-KW"/>
</dbReference>
<reference evidence="2" key="1">
    <citation type="submission" date="2017-04" db="EMBL/GenBank/DDBJ databases">
        <authorList>
            <person name="Varghese N."/>
            <person name="Submissions S."/>
        </authorList>
    </citation>
    <scope>NUCLEOTIDE SEQUENCE [LARGE SCALE GENOMIC DNA]</scope>
    <source>
        <strain evidence="2">VKM Ac-2121</strain>
    </source>
</reference>
<dbReference type="EMBL" id="FXBM01000002">
    <property type="protein sequence ID" value="SMH43086.1"/>
    <property type="molecule type" value="Genomic_DNA"/>
</dbReference>
<sequence length="174" mass="19406">MDLNDLGDRICIVGPSNSGKSTLAAAIGRARGIPVVHLDQYWHLPGTHWVERGADEFAALHAAAVAGERWVIEGNYSRWLPERLDRATGLIALESTTGATLVRYLRRTWSRQERVGGLEGTRDRVSLAMLRFLLGPSRRSRGRYRRLHDEAAVPSVLLPDRAALDGFTRRNGLR</sequence>
<accession>A0A1X7NXI4</accession>
<organism evidence="1 2">
    <name type="scientific">Rathayibacter oskolensis</name>
    <dbReference type="NCBI Taxonomy" id="1891671"/>
    <lineage>
        <taxon>Bacteria</taxon>
        <taxon>Bacillati</taxon>
        <taxon>Actinomycetota</taxon>
        <taxon>Actinomycetes</taxon>
        <taxon>Micrococcales</taxon>
        <taxon>Microbacteriaceae</taxon>
        <taxon>Rathayibacter</taxon>
    </lineage>
</organism>
<name>A0A1X7NXI4_9MICO</name>
<evidence type="ECO:0000313" key="2">
    <source>
        <dbReference type="Proteomes" id="UP000193711"/>
    </source>
</evidence>
<dbReference type="RefSeq" id="WP_085476596.1">
    <property type="nucleotide sequence ID" value="NZ_FXBM01000002.1"/>
</dbReference>
<evidence type="ECO:0000313" key="1">
    <source>
        <dbReference type="EMBL" id="SMH43086.1"/>
    </source>
</evidence>
<dbReference type="AlphaFoldDB" id="A0A1X7NXI4"/>
<protein>
    <submittedName>
        <fullName evidence="1">Adenylate kinase</fullName>
    </submittedName>
</protein>
<dbReference type="SUPFAM" id="SSF52540">
    <property type="entry name" value="P-loop containing nucleoside triphosphate hydrolases"/>
    <property type="match status" value="1"/>
</dbReference>
<keyword evidence="2" id="KW-1185">Reference proteome</keyword>